<feature type="transmembrane region" description="Helical" evidence="1">
    <location>
        <begin position="112"/>
        <end position="140"/>
    </location>
</feature>
<dbReference type="Proteomes" id="UP000002651">
    <property type="component" value="Chromosome"/>
</dbReference>
<feature type="transmembrane region" description="Helical" evidence="1">
    <location>
        <begin position="71"/>
        <end position="91"/>
    </location>
</feature>
<protein>
    <submittedName>
        <fullName evidence="2">Uncharacterized protein</fullName>
    </submittedName>
</protein>
<proteinExistence type="predicted"/>
<name>G4NU49_BACS4</name>
<keyword evidence="1" id="KW-0472">Membrane</keyword>
<dbReference type="EMBL" id="CP002905">
    <property type="protein sequence ID" value="AEP85556.1"/>
    <property type="molecule type" value="Genomic_DNA"/>
</dbReference>
<gene>
    <name evidence="2" type="ordered locus">GYO_0869</name>
</gene>
<keyword evidence="1" id="KW-1133">Transmembrane helix</keyword>
<accession>G4NU49</accession>
<reference evidence="2 3" key="1">
    <citation type="journal article" date="2012" name="J. Bacteriol.">
        <title>Whole-genome sequences of Bacillus subtilis and close relatives.</title>
        <authorList>
            <person name="Earl A.M."/>
            <person name="Eppinger M."/>
            <person name="Fricke W.F."/>
            <person name="Rosovitz M.J."/>
            <person name="Rasko D.A."/>
            <person name="Daugherty S."/>
            <person name="Losick R."/>
            <person name="Kolter R."/>
            <person name="Ravel J."/>
        </authorList>
    </citation>
    <scope>NUCLEOTIDE SEQUENCE [LARGE SCALE GENOMIC DNA]</scope>
    <source>
        <strain evidence="3">DSM 15029 / JCM 12233 / NBRC 101239 / NRRL B-23049 / TU-B-10</strain>
    </source>
</reference>
<dbReference type="KEGG" id="bst:GYO_0869"/>
<keyword evidence="3" id="KW-1185">Reference proteome</keyword>
<sequence>MEANDFPKSYTFKALYKELGKPKHIFNFKKFEGYFSVICSVILVIICYKFINTNTENNMDYIVSTFQNMILYAIAGMLTMLGFVVSGLAIISGTIGYKVTHQMVLENNFKTLLSILFSFYYIGFIIGILIVSYVFCYFIMGINIQFNMPAFLLLVFLLSYGLFFTILYAVSLLGTCISMFTINYFYSNTNETTNEEVVEETAIKNDLNIILSDIRFNTILNTLLSKKVVTEDEFIDGLSKRINEDCPEEYKVEVRRLFREFYKLDRDI</sequence>
<evidence type="ECO:0000256" key="1">
    <source>
        <dbReference type="SAM" id="Phobius"/>
    </source>
</evidence>
<evidence type="ECO:0000313" key="3">
    <source>
        <dbReference type="Proteomes" id="UP000002651"/>
    </source>
</evidence>
<feature type="transmembrane region" description="Helical" evidence="1">
    <location>
        <begin position="31"/>
        <end position="51"/>
    </location>
</feature>
<dbReference type="GeneID" id="11238516"/>
<dbReference type="HOGENOM" id="CLU_1036896_0_0_9"/>
<evidence type="ECO:0000313" key="2">
    <source>
        <dbReference type="EMBL" id="AEP85556.1"/>
    </source>
</evidence>
<dbReference type="AlphaFoldDB" id="G4NU49"/>
<dbReference type="RefSeq" id="WP_014112884.1">
    <property type="nucleotide sequence ID" value="NC_016047.1"/>
</dbReference>
<keyword evidence="1" id="KW-0812">Transmembrane</keyword>
<organism evidence="2 3">
    <name type="scientific">Bacillus spizizenii (strain DSM 15029 / JCM 12233 / NBRC 101239 / NRRL B-23049 / TU-B-10)</name>
    <name type="common">Bacillus subtilis subsp. spizizenii</name>
    <dbReference type="NCBI Taxonomy" id="1052585"/>
    <lineage>
        <taxon>Bacteria</taxon>
        <taxon>Bacillati</taxon>
        <taxon>Bacillota</taxon>
        <taxon>Bacilli</taxon>
        <taxon>Bacillales</taxon>
        <taxon>Bacillaceae</taxon>
        <taxon>Bacillus</taxon>
    </lineage>
</organism>
<feature type="transmembrane region" description="Helical" evidence="1">
    <location>
        <begin position="146"/>
        <end position="170"/>
    </location>
</feature>